<organism evidence="4">
    <name type="scientific">Caulobacter sp. (strain K31)</name>
    <dbReference type="NCBI Taxonomy" id="366602"/>
    <lineage>
        <taxon>Bacteria</taxon>
        <taxon>Pseudomonadati</taxon>
        <taxon>Pseudomonadota</taxon>
        <taxon>Alphaproteobacteria</taxon>
        <taxon>Caulobacterales</taxon>
        <taxon>Caulobacteraceae</taxon>
        <taxon>Caulobacter</taxon>
    </lineage>
</organism>
<protein>
    <submittedName>
        <fullName evidence="4">Esterase, PHB depolymerase family</fullName>
    </submittedName>
</protein>
<evidence type="ECO:0000256" key="2">
    <source>
        <dbReference type="ARBA" id="ARBA00022801"/>
    </source>
</evidence>
<dbReference type="InterPro" id="IPR010126">
    <property type="entry name" value="Esterase_phb"/>
</dbReference>
<gene>
    <name evidence="4" type="ordered locus">Caul_4301</name>
</gene>
<keyword evidence="2" id="KW-0378">Hydrolase</keyword>
<keyword evidence="3" id="KW-0812">Transmembrane</keyword>
<dbReference type="eggNOG" id="COG3509">
    <property type="taxonomic scope" value="Bacteria"/>
</dbReference>
<keyword evidence="1" id="KW-0732">Signal</keyword>
<evidence type="ECO:0000256" key="1">
    <source>
        <dbReference type="ARBA" id="ARBA00022729"/>
    </source>
</evidence>
<dbReference type="NCBIfam" id="TIGR01840">
    <property type="entry name" value="esterase_phb"/>
    <property type="match status" value="1"/>
</dbReference>
<dbReference type="InterPro" id="IPR029058">
    <property type="entry name" value="AB_hydrolase_fold"/>
</dbReference>
<reference evidence="4" key="1">
    <citation type="submission" date="2008-01" db="EMBL/GenBank/DDBJ databases">
        <title>Complete sequence of chromosome of Caulobacter sp. K31.</title>
        <authorList>
            <consortium name="US DOE Joint Genome Institute"/>
            <person name="Copeland A."/>
            <person name="Lucas S."/>
            <person name="Lapidus A."/>
            <person name="Barry K."/>
            <person name="Glavina del Rio T."/>
            <person name="Dalin E."/>
            <person name="Tice H."/>
            <person name="Pitluck S."/>
            <person name="Bruce D."/>
            <person name="Goodwin L."/>
            <person name="Thompson L.S."/>
            <person name="Brettin T."/>
            <person name="Detter J.C."/>
            <person name="Han C."/>
            <person name="Schmutz J."/>
            <person name="Larimer F."/>
            <person name="Land M."/>
            <person name="Hauser L."/>
            <person name="Kyrpides N."/>
            <person name="Kim E."/>
            <person name="Stephens C."/>
            <person name="Richardson P."/>
        </authorList>
    </citation>
    <scope>NUCLEOTIDE SEQUENCE [LARGE SCALE GENOMIC DNA]</scope>
    <source>
        <strain evidence="4">K31</strain>
    </source>
</reference>
<dbReference type="GO" id="GO:0016787">
    <property type="term" value="F:hydrolase activity"/>
    <property type="evidence" value="ECO:0007669"/>
    <property type="project" value="UniProtKB-KW"/>
</dbReference>
<dbReference type="GO" id="GO:0005576">
    <property type="term" value="C:extracellular region"/>
    <property type="evidence" value="ECO:0007669"/>
    <property type="project" value="InterPro"/>
</dbReference>
<feature type="transmembrane region" description="Helical" evidence="3">
    <location>
        <begin position="133"/>
        <end position="152"/>
    </location>
</feature>
<dbReference type="PANTHER" id="PTHR43037:SF1">
    <property type="entry name" value="BLL1128 PROTEIN"/>
    <property type="match status" value="1"/>
</dbReference>
<name>B0SZ92_CAUSK</name>
<evidence type="ECO:0000313" key="4">
    <source>
        <dbReference type="EMBL" id="ABZ73421.1"/>
    </source>
</evidence>
<dbReference type="PANTHER" id="PTHR43037">
    <property type="entry name" value="UNNAMED PRODUCT-RELATED"/>
    <property type="match status" value="1"/>
</dbReference>
<accession>B0SZ92</accession>
<dbReference type="EMBL" id="CP000927">
    <property type="protein sequence ID" value="ABZ73421.1"/>
    <property type="molecule type" value="Genomic_DNA"/>
</dbReference>
<sequence length="368" mass="37660" precursor="true">MLARLRRAATMTPSTTAGNAALVETAAFGENPGALRMLSYAPSGLAANAPLVVVLHGCTQTAEGHAVNGGWIALADRLGFAVLAPEQVAANNPNRCFTWFEPGDTTRGRGEAASIAAMVLAAIRVHRCDPRRVFVTGLSAGGAMTAVMLAAYPELFAGGAIVAGLAYGVARGTPDALRLMGRGDGRAAPVLGDLVQRGGAPPLRLAIWHGDADYTVNAANAQDLARQWTTATGLAEAPGEVARQGNRTRSVWRDEAGGSIVELNIVHGLGHGTPLSTKGEGDVGKPAPYMLEAGLSSTLEIAAFWGLSKGEAATARAAPPADEAETTPSADAKPTGVAAQVLDAVSGHVPSQVRDVIAKALRSAGLMR</sequence>
<keyword evidence="3" id="KW-1133">Transmembrane helix</keyword>
<keyword evidence="3" id="KW-0472">Membrane</keyword>
<dbReference type="KEGG" id="cak:Caul_4301"/>
<evidence type="ECO:0000256" key="3">
    <source>
        <dbReference type="SAM" id="Phobius"/>
    </source>
</evidence>
<dbReference type="HOGENOM" id="CLU_027551_0_0_5"/>
<dbReference type="SUPFAM" id="SSF53474">
    <property type="entry name" value="alpha/beta-Hydrolases"/>
    <property type="match status" value="2"/>
</dbReference>
<dbReference type="InterPro" id="IPR050955">
    <property type="entry name" value="Plant_Biomass_Hydrol_Est"/>
</dbReference>
<proteinExistence type="predicted"/>
<dbReference type="Pfam" id="PF10503">
    <property type="entry name" value="Esterase_PHB"/>
    <property type="match status" value="1"/>
</dbReference>
<dbReference type="AlphaFoldDB" id="B0SZ92"/>
<dbReference type="STRING" id="366602.Caul_4301"/>
<dbReference type="Gene3D" id="3.40.50.1820">
    <property type="entry name" value="alpha/beta hydrolase"/>
    <property type="match status" value="1"/>
</dbReference>